<organism evidence="1 2">
    <name type="scientific">Mycena chlorophos</name>
    <name type="common">Agaric fungus</name>
    <name type="synonym">Agaricus chlorophos</name>
    <dbReference type="NCBI Taxonomy" id="658473"/>
    <lineage>
        <taxon>Eukaryota</taxon>
        <taxon>Fungi</taxon>
        <taxon>Dikarya</taxon>
        <taxon>Basidiomycota</taxon>
        <taxon>Agaricomycotina</taxon>
        <taxon>Agaricomycetes</taxon>
        <taxon>Agaricomycetidae</taxon>
        <taxon>Agaricales</taxon>
        <taxon>Marasmiineae</taxon>
        <taxon>Mycenaceae</taxon>
        <taxon>Mycena</taxon>
    </lineage>
</organism>
<protein>
    <submittedName>
        <fullName evidence="1">Uncharacterized protein</fullName>
    </submittedName>
</protein>
<name>A0ABQ0LU75_MYCCL</name>
<sequence length="211" mass="23890">MALRCITRTIITSEGMARLEWTAATPHLHLDEKHLFSGVDRLHLLRRIADAPYAVCDTGSAKAHFRRDIPVFLPNSSCHRRPSTFLHIRSNACEGVPTARPIPLNAVFLTTPGPASRLWLRLVPSPRPVPRSPTRVPKRAAYFGQHWLVLVPFQRATARNWLPYLRFRKPPDMRPHCTTPLATLDLPLEDDILGRGLRVTCSLSAHFIFES</sequence>
<proteinExistence type="predicted"/>
<keyword evidence="2" id="KW-1185">Reference proteome</keyword>
<dbReference type="Proteomes" id="UP000815677">
    <property type="component" value="Unassembled WGS sequence"/>
</dbReference>
<dbReference type="EMBL" id="DF848722">
    <property type="protein sequence ID" value="GAT54601.1"/>
    <property type="molecule type" value="Genomic_DNA"/>
</dbReference>
<accession>A0ABQ0LU75</accession>
<evidence type="ECO:0000313" key="2">
    <source>
        <dbReference type="Proteomes" id="UP000815677"/>
    </source>
</evidence>
<reference evidence="1" key="1">
    <citation type="submission" date="2014-09" db="EMBL/GenBank/DDBJ databases">
        <title>Genome sequence of the luminous mushroom Mycena chlorophos for searching fungal bioluminescence genes.</title>
        <authorList>
            <person name="Tanaka Y."/>
            <person name="Kasuga D."/>
            <person name="Oba Y."/>
            <person name="Hase S."/>
            <person name="Sato K."/>
            <person name="Oba Y."/>
            <person name="Sakakibara Y."/>
        </authorList>
    </citation>
    <scope>NUCLEOTIDE SEQUENCE</scope>
</reference>
<evidence type="ECO:0000313" key="1">
    <source>
        <dbReference type="EMBL" id="GAT54601.1"/>
    </source>
</evidence>
<gene>
    <name evidence="1" type="ORF">MCHLO_11443</name>
</gene>